<reference evidence="1" key="2">
    <citation type="submission" date="2022-01" db="EMBL/GenBank/DDBJ databases">
        <authorList>
            <person name="Yamashiro T."/>
            <person name="Shiraishi A."/>
            <person name="Satake H."/>
            <person name="Nakayama K."/>
        </authorList>
    </citation>
    <scope>NUCLEOTIDE SEQUENCE</scope>
</reference>
<protein>
    <recommendedName>
        <fullName evidence="3">Retrotransposon protein, putative, unclassified</fullName>
    </recommendedName>
</protein>
<comment type="caution">
    <text evidence="1">The sequence shown here is derived from an EMBL/GenBank/DDBJ whole genome shotgun (WGS) entry which is preliminary data.</text>
</comment>
<evidence type="ECO:0008006" key="3">
    <source>
        <dbReference type="Google" id="ProtNLM"/>
    </source>
</evidence>
<organism evidence="1 2">
    <name type="scientific">Tanacetum coccineum</name>
    <dbReference type="NCBI Taxonomy" id="301880"/>
    <lineage>
        <taxon>Eukaryota</taxon>
        <taxon>Viridiplantae</taxon>
        <taxon>Streptophyta</taxon>
        <taxon>Embryophyta</taxon>
        <taxon>Tracheophyta</taxon>
        <taxon>Spermatophyta</taxon>
        <taxon>Magnoliopsida</taxon>
        <taxon>eudicotyledons</taxon>
        <taxon>Gunneridae</taxon>
        <taxon>Pentapetalae</taxon>
        <taxon>asterids</taxon>
        <taxon>campanulids</taxon>
        <taxon>Asterales</taxon>
        <taxon>Asteraceae</taxon>
        <taxon>Asteroideae</taxon>
        <taxon>Anthemideae</taxon>
        <taxon>Anthemidinae</taxon>
        <taxon>Tanacetum</taxon>
    </lineage>
</organism>
<dbReference type="Proteomes" id="UP001151760">
    <property type="component" value="Unassembled WGS sequence"/>
</dbReference>
<dbReference type="EMBL" id="BQNB010019110">
    <property type="protein sequence ID" value="GJT81778.1"/>
    <property type="molecule type" value="Genomic_DNA"/>
</dbReference>
<evidence type="ECO:0000313" key="1">
    <source>
        <dbReference type="EMBL" id="GJT81778.1"/>
    </source>
</evidence>
<proteinExistence type="predicted"/>
<evidence type="ECO:0000313" key="2">
    <source>
        <dbReference type="Proteomes" id="UP001151760"/>
    </source>
</evidence>
<keyword evidence="2" id="KW-1185">Reference proteome</keyword>
<name>A0ABQ5H1M6_9ASTR</name>
<sequence>MANLEFYDKHNMVAYLKKPTGSEGFQEIIDFLNGSHIRQALQEDTQLPQTSVPIPNVAYEAVFKEWDDRVVRATTTAASLDAKQASGNINRTQSMEIPNVPLPQGIGAGGSPRCQEAMGGSIAQTRSERVPTPPYDSPLLRVHTLKSDEGSMTLQELTILCTTLSKKVESLDAIALCCNNVQHSRAKHIDIRYHFIKEQVENGIVELYFVRTEYQLADIFTKPLTRERFNFFIDKLGMKSMSPEMLKRLAEEMEE</sequence>
<reference evidence="1" key="1">
    <citation type="journal article" date="2022" name="Int. J. Mol. Sci.">
        <title>Draft Genome of Tanacetum Coccineum: Genomic Comparison of Closely Related Tanacetum-Family Plants.</title>
        <authorList>
            <person name="Yamashiro T."/>
            <person name="Shiraishi A."/>
            <person name="Nakayama K."/>
            <person name="Satake H."/>
        </authorList>
    </citation>
    <scope>NUCLEOTIDE SEQUENCE</scope>
</reference>
<accession>A0ABQ5H1M6</accession>
<dbReference type="CDD" id="cd09272">
    <property type="entry name" value="RNase_HI_RT_Ty1"/>
    <property type="match status" value="1"/>
</dbReference>
<gene>
    <name evidence="1" type="ORF">Tco_1056120</name>
</gene>